<evidence type="ECO:0000256" key="2">
    <source>
        <dbReference type="ARBA" id="ARBA00023012"/>
    </source>
</evidence>
<feature type="domain" description="OmpR/PhoB-type" evidence="7">
    <location>
        <begin position="138"/>
        <end position="237"/>
    </location>
</feature>
<evidence type="ECO:0000256" key="1">
    <source>
        <dbReference type="ARBA" id="ARBA00022553"/>
    </source>
</evidence>
<accession>A0ABR5PE52</accession>
<dbReference type="PROSITE" id="PS51755">
    <property type="entry name" value="OMPR_PHOB"/>
    <property type="match status" value="1"/>
</dbReference>
<dbReference type="EMBL" id="AZEI01000039">
    <property type="protein sequence ID" value="KRL17084.1"/>
    <property type="molecule type" value="Genomic_DNA"/>
</dbReference>
<protein>
    <submittedName>
        <fullName evidence="8">Transcriptional regulatory protein</fullName>
    </submittedName>
</protein>
<name>A0ABR5PE52_9LACO</name>
<dbReference type="SMART" id="SM00862">
    <property type="entry name" value="Trans_reg_C"/>
    <property type="match status" value="1"/>
</dbReference>
<keyword evidence="9" id="KW-1185">Reference proteome</keyword>
<evidence type="ECO:0000256" key="6">
    <source>
        <dbReference type="PROSITE-ProRule" id="PRU01091"/>
    </source>
</evidence>
<evidence type="ECO:0000313" key="9">
    <source>
        <dbReference type="Proteomes" id="UP000051977"/>
    </source>
</evidence>
<keyword evidence="3" id="KW-0805">Transcription regulation</keyword>
<evidence type="ECO:0000259" key="7">
    <source>
        <dbReference type="PROSITE" id="PS51755"/>
    </source>
</evidence>
<dbReference type="Pfam" id="PF00486">
    <property type="entry name" value="Trans_reg_C"/>
    <property type="match status" value="1"/>
</dbReference>
<reference evidence="8 9" key="1">
    <citation type="journal article" date="2015" name="Genome Announc.">
        <title>Expanding the biotechnology potential of lactobacilli through comparative genomics of 213 strains and associated genera.</title>
        <authorList>
            <person name="Sun Z."/>
            <person name="Harris H.M."/>
            <person name="McCann A."/>
            <person name="Guo C."/>
            <person name="Argimon S."/>
            <person name="Zhang W."/>
            <person name="Yang X."/>
            <person name="Jeffery I.B."/>
            <person name="Cooney J.C."/>
            <person name="Kagawa T.F."/>
            <person name="Liu W."/>
            <person name="Song Y."/>
            <person name="Salvetti E."/>
            <person name="Wrobel A."/>
            <person name="Rasinkangas P."/>
            <person name="Parkhill J."/>
            <person name="Rea M.C."/>
            <person name="O'Sullivan O."/>
            <person name="Ritari J."/>
            <person name="Douillard F.P."/>
            <person name="Paul Ross R."/>
            <person name="Yang R."/>
            <person name="Briner A.E."/>
            <person name="Felis G.E."/>
            <person name="de Vos W.M."/>
            <person name="Barrangou R."/>
            <person name="Klaenhammer T.R."/>
            <person name="Caufield P.W."/>
            <person name="Cui Y."/>
            <person name="Zhang H."/>
            <person name="O'Toole P.W."/>
        </authorList>
    </citation>
    <scope>NUCLEOTIDE SEQUENCE [LARGE SCALE GENOMIC DNA]</scope>
    <source>
        <strain evidence="8 9">DSM 19907</strain>
    </source>
</reference>
<dbReference type="PANTHER" id="PTHR48111">
    <property type="entry name" value="REGULATOR OF RPOS"/>
    <property type="match status" value="1"/>
</dbReference>
<comment type="caution">
    <text evidence="8">The sequence shown here is derived from an EMBL/GenBank/DDBJ whole genome shotgun (WGS) entry which is preliminary data.</text>
</comment>
<dbReference type="CDD" id="cd00383">
    <property type="entry name" value="trans_reg_C"/>
    <property type="match status" value="1"/>
</dbReference>
<keyword evidence="5" id="KW-0804">Transcription</keyword>
<evidence type="ECO:0000256" key="3">
    <source>
        <dbReference type="ARBA" id="ARBA00023015"/>
    </source>
</evidence>
<dbReference type="Proteomes" id="UP000051977">
    <property type="component" value="Unassembled WGS sequence"/>
</dbReference>
<gene>
    <name evidence="8" type="ORF">FD12_GL002113</name>
</gene>
<keyword evidence="4 6" id="KW-0238">DNA-binding</keyword>
<evidence type="ECO:0000256" key="4">
    <source>
        <dbReference type="ARBA" id="ARBA00023125"/>
    </source>
</evidence>
<dbReference type="InterPro" id="IPR001867">
    <property type="entry name" value="OmpR/PhoB-type_DNA-bd"/>
</dbReference>
<proteinExistence type="predicted"/>
<evidence type="ECO:0000313" key="8">
    <source>
        <dbReference type="EMBL" id="KRL17084.1"/>
    </source>
</evidence>
<organism evidence="8 9">
    <name type="scientific">Lentilactobacillus rapi DSM 19907 = JCM 15042</name>
    <dbReference type="NCBI Taxonomy" id="1423795"/>
    <lineage>
        <taxon>Bacteria</taxon>
        <taxon>Bacillati</taxon>
        <taxon>Bacillota</taxon>
        <taxon>Bacilli</taxon>
        <taxon>Lactobacillales</taxon>
        <taxon>Lactobacillaceae</taxon>
        <taxon>Lentilactobacillus</taxon>
    </lineage>
</organism>
<dbReference type="InterPro" id="IPR036388">
    <property type="entry name" value="WH-like_DNA-bd_sf"/>
</dbReference>
<sequence length="244" mass="27855">MEEDQMPLEILLISQDLQLANKLEKSLTAFNINTRVSFEPLDHLLQQVSGVIWDLNSVILPQNPSEMQILRSQIAGPILLLTTKPHPERTVCSYFVDYHFDDYLYKASMKEVTARIVQHLWVYQNRNRLQMSRQGGTDNHLLVGPLKIDLDKFQVVNGNRNLNLSPIEYKLLLFFISNANTVLSRTQIASAVWGNTTGATLRIIDTHISNLRKKIEENPKEPEMLTTIRGFGYLFKSQSAETSG</sequence>
<dbReference type="InterPro" id="IPR016032">
    <property type="entry name" value="Sig_transdc_resp-reg_C-effctor"/>
</dbReference>
<dbReference type="PANTHER" id="PTHR48111:SF1">
    <property type="entry name" value="TWO-COMPONENT RESPONSE REGULATOR ORR33"/>
    <property type="match status" value="1"/>
</dbReference>
<dbReference type="InterPro" id="IPR039420">
    <property type="entry name" value="WalR-like"/>
</dbReference>
<dbReference type="SUPFAM" id="SSF46894">
    <property type="entry name" value="C-terminal effector domain of the bipartite response regulators"/>
    <property type="match status" value="1"/>
</dbReference>
<keyword evidence="1" id="KW-0597">Phosphoprotein</keyword>
<keyword evidence="2" id="KW-0902">Two-component regulatory system</keyword>
<dbReference type="Gene3D" id="1.10.10.10">
    <property type="entry name" value="Winged helix-like DNA-binding domain superfamily/Winged helix DNA-binding domain"/>
    <property type="match status" value="1"/>
</dbReference>
<evidence type="ECO:0000256" key="5">
    <source>
        <dbReference type="ARBA" id="ARBA00023163"/>
    </source>
</evidence>
<feature type="DNA-binding region" description="OmpR/PhoB-type" evidence="6">
    <location>
        <begin position="138"/>
        <end position="237"/>
    </location>
</feature>